<sequence length="201" mass="21459">MARTQEFDTGKALSDARNVFWDKGFDATSIADLETATGLGRSSIYHGFGSKRGLFDAVIQDYMDTVLRPRLELLRNPGVPSSGISTYLDSLSAALQKASDAGSNRGCLLLNTTAGMAGRDEAMRILIEGYQNELRDGVAGALRASDPGQTETLVLGRARTIAGLTMGALLMARLNPTEAVAMLDAASDQVSEWFPATVLIR</sequence>
<dbReference type="AlphaFoldDB" id="A0A839QMF5"/>
<protein>
    <submittedName>
        <fullName evidence="6">AcrR family transcriptional regulator</fullName>
    </submittedName>
</protein>
<keyword evidence="2 4" id="KW-0238">DNA-binding</keyword>
<gene>
    <name evidence="6" type="ORF">E9229_003314</name>
</gene>
<dbReference type="Proteomes" id="UP000523000">
    <property type="component" value="Unassembled WGS sequence"/>
</dbReference>
<dbReference type="EMBL" id="JACHVS010000002">
    <property type="protein sequence ID" value="MBB2997067.1"/>
    <property type="molecule type" value="Genomic_DNA"/>
</dbReference>
<dbReference type="PANTHER" id="PTHR47506">
    <property type="entry name" value="TRANSCRIPTIONAL REGULATORY PROTEIN"/>
    <property type="match status" value="1"/>
</dbReference>
<evidence type="ECO:0000256" key="4">
    <source>
        <dbReference type="PROSITE-ProRule" id="PRU00335"/>
    </source>
</evidence>
<feature type="domain" description="HTH tetR-type" evidence="5">
    <location>
        <begin position="6"/>
        <end position="66"/>
    </location>
</feature>
<dbReference type="InterPro" id="IPR001647">
    <property type="entry name" value="HTH_TetR"/>
</dbReference>
<dbReference type="Gene3D" id="1.10.10.60">
    <property type="entry name" value="Homeodomain-like"/>
    <property type="match status" value="1"/>
</dbReference>
<dbReference type="Gene3D" id="1.10.357.10">
    <property type="entry name" value="Tetracycline Repressor, domain 2"/>
    <property type="match status" value="1"/>
</dbReference>
<evidence type="ECO:0000256" key="2">
    <source>
        <dbReference type="ARBA" id="ARBA00023125"/>
    </source>
</evidence>
<name>A0A839QMF5_9MICC</name>
<keyword evidence="3" id="KW-0804">Transcription</keyword>
<evidence type="ECO:0000313" key="6">
    <source>
        <dbReference type="EMBL" id="MBB2997067.1"/>
    </source>
</evidence>
<dbReference type="InterPro" id="IPR036271">
    <property type="entry name" value="Tet_transcr_reg_TetR-rel_C_sf"/>
</dbReference>
<dbReference type="GO" id="GO:0003677">
    <property type="term" value="F:DNA binding"/>
    <property type="evidence" value="ECO:0007669"/>
    <property type="project" value="UniProtKB-UniRule"/>
</dbReference>
<evidence type="ECO:0000313" key="7">
    <source>
        <dbReference type="Proteomes" id="UP000523000"/>
    </source>
</evidence>
<keyword evidence="1" id="KW-0805">Transcription regulation</keyword>
<dbReference type="SUPFAM" id="SSF46689">
    <property type="entry name" value="Homeodomain-like"/>
    <property type="match status" value="1"/>
</dbReference>
<dbReference type="PROSITE" id="PS50977">
    <property type="entry name" value="HTH_TETR_2"/>
    <property type="match status" value="1"/>
</dbReference>
<evidence type="ECO:0000259" key="5">
    <source>
        <dbReference type="PROSITE" id="PS50977"/>
    </source>
</evidence>
<evidence type="ECO:0000256" key="1">
    <source>
        <dbReference type="ARBA" id="ARBA00023015"/>
    </source>
</evidence>
<dbReference type="PANTHER" id="PTHR47506:SF1">
    <property type="entry name" value="HTH-TYPE TRANSCRIPTIONAL REGULATOR YJDC"/>
    <property type="match status" value="1"/>
</dbReference>
<dbReference type="RefSeq" id="WP_183512621.1">
    <property type="nucleotide sequence ID" value="NZ_BAABGK010000108.1"/>
</dbReference>
<dbReference type="SUPFAM" id="SSF48498">
    <property type="entry name" value="Tetracyclin repressor-like, C-terminal domain"/>
    <property type="match status" value="1"/>
</dbReference>
<comment type="caution">
    <text evidence="6">The sequence shown here is derived from an EMBL/GenBank/DDBJ whole genome shotgun (WGS) entry which is preliminary data.</text>
</comment>
<organism evidence="6 7">
    <name type="scientific">Paeniglutamicibacter cryotolerans</name>
    <dbReference type="NCBI Taxonomy" id="670079"/>
    <lineage>
        <taxon>Bacteria</taxon>
        <taxon>Bacillati</taxon>
        <taxon>Actinomycetota</taxon>
        <taxon>Actinomycetes</taxon>
        <taxon>Micrococcales</taxon>
        <taxon>Micrococcaceae</taxon>
        <taxon>Paeniglutamicibacter</taxon>
    </lineage>
</organism>
<reference evidence="6 7" key="1">
    <citation type="submission" date="2020-08" db="EMBL/GenBank/DDBJ databases">
        <title>Sequencing the genomes of 1000 actinobacteria strains.</title>
        <authorList>
            <person name="Klenk H.-P."/>
        </authorList>
    </citation>
    <scope>NUCLEOTIDE SEQUENCE [LARGE SCALE GENOMIC DNA]</scope>
    <source>
        <strain evidence="6 7">DSM 22826</strain>
    </source>
</reference>
<keyword evidence="7" id="KW-1185">Reference proteome</keyword>
<feature type="DNA-binding region" description="H-T-H motif" evidence="4">
    <location>
        <begin position="29"/>
        <end position="48"/>
    </location>
</feature>
<evidence type="ECO:0000256" key="3">
    <source>
        <dbReference type="ARBA" id="ARBA00023163"/>
    </source>
</evidence>
<proteinExistence type="predicted"/>
<accession>A0A839QMF5</accession>
<dbReference type="InterPro" id="IPR009057">
    <property type="entry name" value="Homeodomain-like_sf"/>
</dbReference>
<dbReference type="Pfam" id="PF00440">
    <property type="entry name" value="TetR_N"/>
    <property type="match status" value="1"/>
</dbReference>